<evidence type="ECO:0000313" key="3">
    <source>
        <dbReference type="EMBL" id="MDR5591209.1"/>
    </source>
</evidence>
<keyword evidence="2" id="KW-0472">Membrane</keyword>
<evidence type="ECO:0000256" key="2">
    <source>
        <dbReference type="SAM" id="Phobius"/>
    </source>
</evidence>
<keyword evidence="2" id="KW-0812">Transmembrane</keyword>
<dbReference type="RefSeq" id="WP_309562076.1">
    <property type="nucleotide sequence ID" value="NZ_JAVJIU010000004.1"/>
</dbReference>
<dbReference type="PANTHER" id="PTHR37813:SF1">
    <property type="entry name" value="FELS-2 PROPHAGE PROTEIN"/>
    <property type="match status" value="1"/>
</dbReference>
<proteinExistence type="predicted"/>
<accession>A0ABU1ES31</accession>
<dbReference type="Proteomes" id="UP001257234">
    <property type="component" value="Unassembled WGS sequence"/>
</dbReference>
<dbReference type="InterPro" id="IPR010090">
    <property type="entry name" value="Phage_tape_meas"/>
</dbReference>
<dbReference type="EMBL" id="JAVJIU010000004">
    <property type="protein sequence ID" value="MDR5591209.1"/>
    <property type="molecule type" value="Genomic_DNA"/>
</dbReference>
<organism evidence="3 4">
    <name type="scientific">Christiangramia sediminicola</name>
    <dbReference type="NCBI Taxonomy" id="3073267"/>
    <lineage>
        <taxon>Bacteria</taxon>
        <taxon>Pseudomonadati</taxon>
        <taxon>Bacteroidota</taxon>
        <taxon>Flavobacteriia</taxon>
        <taxon>Flavobacteriales</taxon>
        <taxon>Flavobacteriaceae</taxon>
        <taxon>Christiangramia</taxon>
    </lineage>
</organism>
<protein>
    <submittedName>
        <fullName evidence="3">Phage tail tape measure protein</fullName>
    </submittedName>
</protein>
<feature type="transmembrane region" description="Helical" evidence="2">
    <location>
        <begin position="583"/>
        <end position="608"/>
    </location>
</feature>
<dbReference type="PANTHER" id="PTHR37813">
    <property type="entry name" value="FELS-2 PROPHAGE PROTEIN"/>
    <property type="match status" value="1"/>
</dbReference>
<dbReference type="NCBIfam" id="TIGR01760">
    <property type="entry name" value="tape_meas_TP901"/>
    <property type="match status" value="1"/>
</dbReference>
<feature type="transmembrane region" description="Helical" evidence="2">
    <location>
        <begin position="278"/>
        <end position="300"/>
    </location>
</feature>
<comment type="caution">
    <text evidence="3">The sequence shown here is derived from an EMBL/GenBank/DDBJ whole genome shotgun (WGS) entry which is preliminary data.</text>
</comment>
<evidence type="ECO:0000256" key="1">
    <source>
        <dbReference type="ARBA" id="ARBA00022612"/>
    </source>
</evidence>
<feature type="transmembrane region" description="Helical" evidence="2">
    <location>
        <begin position="246"/>
        <end position="271"/>
    </location>
</feature>
<keyword evidence="1" id="KW-1188">Viral release from host cell</keyword>
<evidence type="ECO:0000313" key="4">
    <source>
        <dbReference type="Proteomes" id="UP001257234"/>
    </source>
</evidence>
<gene>
    <name evidence="3" type="ORF">RE431_11220</name>
</gene>
<name>A0ABU1ES31_9FLAO</name>
<keyword evidence="4" id="KW-1185">Reference proteome</keyword>
<keyword evidence="2" id="KW-1133">Transmembrane helix</keyword>
<sequence length="697" mass="73154">MSKFGQQMQSVGSGLTLGVTLPILGLGAASVKAASDAEETSSKFNTVFRDISEAASKAATELRNSYGLSSKASQQLLSDTGDLLTGFGFSQQSALDLSTEVNKLAVDLASFTNFSGGAEGASQALTKALLGERESVKSLGISILESDVKARVLQNTQAGLTFETERQSKAFATLQLAQEQSKNAIGDYARTNEGFANQMRLLKARIEDVAVQFGEILLPYVTKLAGKLGELINWFSSLDPAVKKTIVVVAGLAAALGPVLATMGILVANIIPAMAAGFTALTGPIGFVIAALAGIAVVIAKNWEPIKETLFEVRNYFIDLYNESIVFRAGAESIILVFKNLYNTVKLVVDFIVTGFTNGIEFILGSVENLGKAFKAVLTGEFRSIPKILQEQGKFAAENFRGLIDDLSGDIDRFSSQMKNNVNDAIDSVTLRKKLTFTKENIDTTAIQQAVYNAVSAGQNGIGGGRAQITTIDAGVQAGDVSISNPLDGLAADLPNKIELIKTQFQNFRTDLIDVTSEVNGALQGLAANTAQFFGEFVGNIFTGQATARDALSGLMSVVSDFMKGLGQAMIAAGVASEAFKNLFASGVGAIAAGATLIALSGVVGALLKSAPASGGGSRPRAFANGGIVYTPTNALVGEYSGARSNPEVIAPLDKLKGMIADVSSGGNVQVYGEFKIRNRDLVAQIDSARKHQSRLS</sequence>
<reference evidence="4" key="1">
    <citation type="submission" date="2023-07" db="EMBL/GenBank/DDBJ databases">
        <title>Christiangramia sp. SM2212., a novel bacterium of the family Flavobacteriaceae isolated from the sea sediment.</title>
        <authorList>
            <person name="Wang J."/>
            <person name="Zhang X."/>
        </authorList>
    </citation>
    <scope>NUCLEOTIDE SEQUENCE [LARGE SCALE GENOMIC DNA]</scope>
    <source>
        <strain evidence="4">SM2212</strain>
    </source>
</reference>